<proteinExistence type="predicted"/>
<keyword evidence="3" id="KW-0804">Transcription</keyword>
<sequence length="173" mass="19161">MSPQRVDALDYSIVKLYTDEPGISVVEAAKRLGVARPTVQARLNRMHETGVITRFEPTLDAAALGFPVTAICHVEIDQDLGHATALEWLQQIPEILDMYTTSGDSDIVLRIVARSNRDLQRVFDTMMRTKVVKRTRSSIVLTTQFENRILPVFEVAAADSASAASAPAKRPLR</sequence>
<dbReference type="InterPro" id="IPR036388">
    <property type="entry name" value="WH-like_DNA-bd_sf"/>
</dbReference>
<evidence type="ECO:0000256" key="3">
    <source>
        <dbReference type="ARBA" id="ARBA00023163"/>
    </source>
</evidence>
<evidence type="ECO:0000256" key="2">
    <source>
        <dbReference type="ARBA" id="ARBA00023125"/>
    </source>
</evidence>
<dbReference type="InterPro" id="IPR019888">
    <property type="entry name" value="Tscrpt_reg_AsnC-like"/>
</dbReference>
<dbReference type="RefSeq" id="WP_179579608.1">
    <property type="nucleotide sequence ID" value="NZ_JACCFM010000001.1"/>
</dbReference>
<keyword evidence="6" id="KW-1185">Reference proteome</keyword>
<dbReference type="PRINTS" id="PR00033">
    <property type="entry name" value="HTHASNC"/>
</dbReference>
<evidence type="ECO:0000313" key="6">
    <source>
        <dbReference type="Proteomes" id="UP000537260"/>
    </source>
</evidence>
<protein>
    <submittedName>
        <fullName evidence="5">Lrp/AsnC family transcriptional regulator for asnA, asnC and gidA</fullName>
    </submittedName>
</protein>
<dbReference type="Gene3D" id="1.10.10.10">
    <property type="entry name" value="Winged helix-like DNA-binding domain superfamily/Winged helix DNA-binding domain"/>
    <property type="match status" value="1"/>
</dbReference>
<dbReference type="Gene3D" id="3.30.70.920">
    <property type="match status" value="1"/>
</dbReference>
<dbReference type="PANTHER" id="PTHR30154:SF34">
    <property type="entry name" value="TRANSCRIPTIONAL REGULATOR AZLB"/>
    <property type="match status" value="1"/>
</dbReference>
<dbReference type="GO" id="GO:0043565">
    <property type="term" value="F:sequence-specific DNA binding"/>
    <property type="evidence" value="ECO:0007669"/>
    <property type="project" value="InterPro"/>
</dbReference>
<dbReference type="Pfam" id="PF13412">
    <property type="entry name" value="HTH_24"/>
    <property type="match status" value="1"/>
</dbReference>
<dbReference type="InterPro" id="IPR019887">
    <property type="entry name" value="Tscrpt_reg_AsnC/Lrp_C"/>
</dbReference>
<keyword evidence="2" id="KW-0238">DNA-binding</keyword>
<evidence type="ECO:0000256" key="1">
    <source>
        <dbReference type="ARBA" id="ARBA00023015"/>
    </source>
</evidence>
<dbReference type="InterPro" id="IPR036390">
    <property type="entry name" value="WH_DNA-bd_sf"/>
</dbReference>
<dbReference type="SMART" id="SM00344">
    <property type="entry name" value="HTH_ASNC"/>
    <property type="match status" value="1"/>
</dbReference>
<dbReference type="GO" id="GO:0005829">
    <property type="term" value="C:cytosol"/>
    <property type="evidence" value="ECO:0007669"/>
    <property type="project" value="TreeGrafter"/>
</dbReference>
<dbReference type="Pfam" id="PF01037">
    <property type="entry name" value="AsnC_trans_reg"/>
    <property type="match status" value="1"/>
</dbReference>
<reference evidence="5 6" key="1">
    <citation type="submission" date="2020-07" db="EMBL/GenBank/DDBJ databases">
        <title>Sequencing the genomes of 1000 actinobacteria strains.</title>
        <authorList>
            <person name="Klenk H.-P."/>
        </authorList>
    </citation>
    <scope>NUCLEOTIDE SEQUENCE [LARGE SCALE GENOMIC DNA]</scope>
    <source>
        <strain evidence="5 6">LI1</strain>
    </source>
</reference>
<dbReference type="GO" id="GO:0043200">
    <property type="term" value="P:response to amino acid"/>
    <property type="evidence" value="ECO:0007669"/>
    <property type="project" value="TreeGrafter"/>
</dbReference>
<name>A0A7Z0J757_9MICO</name>
<gene>
    <name evidence="5" type="ORF">HNR05_002722</name>
</gene>
<dbReference type="InterPro" id="IPR000485">
    <property type="entry name" value="AsnC-type_HTH_dom"/>
</dbReference>
<dbReference type="InterPro" id="IPR011008">
    <property type="entry name" value="Dimeric_a/b-barrel"/>
</dbReference>
<dbReference type="Proteomes" id="UP000537260">
    <property type="component" value="Unassembled WGS sequence"/>
</dbReference>
<dbReference type="SUPFAM" id="SSF46785">
    <property type="entry name" value="Winged helix' DNA-binding domain"/>
    <property type="match status" value="1"/>
</dbReference>
<accession>A0A7Z0J757</accession>
<evidence type="ECO:0000313" key="5">
    <source>
        <dbReference type="EMBL" id="NYJ20931.1"/>
    </source>
</evidence>
<keyword evidence="1" id="KW-0805">Transcription regulation</keyword>
<evidence type="ECO:0000259" key="4">
    <source>
        <dbReference type="PROSITE" id="PS50956"/>
    </source>
</evidence>
<dbReference type="PROSITE" id="PS50956">
    <property type="entry name" value="HTH_ASNC_2"/>
    <property type="match status" value="1"/>
</dbReference>
<dbReference type="AlphaFoldDB" id="A0A7Z0J757"/>
<dbReference type="EMBL" id="JACCFM010000001">
    <property type="protein sequence ID" value="NYJ20931.1"/>
    <property type="molecule type" value="Genomic_DNA"/>
</dbReference>
<dbReference type="SUPFAM" id="SSF54909">
    <property type="entry name" value="Dimeric alpha+beta barrel"/>
    <property type="match status" value="1"/>
</dbReference>
<feature type="domain" description="HTH asnC-type" evidence="4">
    <location>
        <begin position="23"/>
        <end position="67"/>
    </location>
</feature>
<dbReference type="PANTHER" id="PTHR30154">
    <property type="entry name" value="LEUCINE-RESPONSIVE REGULATORY PROTEIN"/>
    <property type="match status" value="1"/>
</dbReference>
<organism evidence="5 6">
    <name type="scientific">Glaciibacter psychrotolerans</name>
    <dbReference type="NCBI Taxonomy" id="670054"/>
    <lineage>
        <taxon>Bacteria</taxon>
        <taxon>Bacillati</taxon>
        <taxon>Actinomycetota</taxon>
        <taxon>Actinomycetes</taxon>
        <taxon>Micrococcales</taxon>
        <taxon>Microbacteriaceae</taxon>
        <taxon>Glaciibacter</taxon>
    </lineage>
</organism>
<comment type="caution">
    <text evidence="5">The sequence shown here is derived from an EMBL/GenBank/DDBJ whole genome shotgun (WGS) entry which is preliminary data.</text>
</comment>